<keyword evidence="1" id="KW-0812">Transmembrane</keyword>
<feature type="transmembrane region" description="Helical" evidence="1">
    <location>
        <begin position="140"/>
        <end position="172"/>
    </location>
</feature>
<keyword evidence="1" id="KW-1133">Transmembrane helix</keyword>
<name>A0A5J5ENC7_9PEZI</name>
<evidence type="ECO:0000256" key="1">
    <source>
        <dbReference type="SAM" id="Phobius"/>
    </source>
</evidence>
<feature type="transmembrane region" description="Helical" evidence="1">
    <location>
        <begin position="67"/>
        <end position="86"/>
    </location>
</feature>
<evidence type="ECO:0000313" key="3">
    <source>
        <dbReference type="Proteomes" id="UP000326924"/>
    </source>
</evidence>
<proteinExistence type="predicted"/>
<keyword evidence="3" id="KW-1185">Reference proteome</keyword>
<evidence type="ECO:0000313" key="2">
    <source>
        <dbReference type="EMBL" id="KAA8897734.1"/>
    </source>
</evidence>
<organism evidence="2 3">
    <name type="scientific">Sphaerosporella brunnea</name>
    <dbReference type="NCBI Taxonomy" id="1250544"/>
    <lineage>
        <taxon>Eukaryota</taxon>
        <taxon>Fungi</taxon>
        <taxon>Dikarya</taxon>
        <taxon>Ascomycota</taxon>
        <taxon>Pezizomycotina</taxon>
        <taxon>Pezizomycetes</taxon>
        <taxon>Pezizales</taxon>
        <taxon>Pyronemataceae</taxon>
        <taxon>Sphaerosporella</taxon>
    </lineage>
</organism>
<dbReference type="AlphaFoldDB" id="A0A5J5ENC7"/>
<dbReference type="EMBL" id="VXIS01000194">
    <property type="protein sequence ID" value="KAA8897734.1"/>
    <property type="molecule type" value="Genomic_DNA"/>
</dbReference>
<keyword evidence="1" id="KW-0472">Membrane</keyword>
<dbReference type="Proteomes" id="UP000326924">
    <property type="component" value="Unassembled WGS sequence"/>
</dbReference>
<reference evidence="2 3" key="1">
    <citation type="submission" date="2019-09" db="EMBL/GenBank/DDBJ databases">
        <title>Draft genome of the ectomycorrhizal ascomycete Sphaerosporella brunnea.</title>
        <authorList>
            <consortium name="DOE Joint Genome Institute"/>
            <person name="Benucci G.M."/>
            <person name="Marozzi G."/>
            <person name="Antonielli L."/>
            <person name="Sanchez S."/>
            <person name="Marco P."/>
            <person name="Wang X."/>
            <person name="Falini L.B."/>
            <person name="Barry K."/>
            <person name="Haridas S."/>
            <person name="Lipzen A."/>
            <person name="Labutti K."/>
            <person name="Grigoriev I.V."/>
            <person name="Murat C."/>
            <person name="Martin F."/>
            <person name="Albertini E."/>
            <person name="Donnini D."/>
            <person name="Bonito G."/>
        </authorList>
    </citation>
    <scope>NUCLEOTIDE SEQUENCE [LARGE SCALE GENOMIC DNA]</scope>
    <source>
        <strain evidence="2 3">Sb_GMNB300</strain>
    </source>
</reference>
<accession>A0A5J5ENC7</accession>
<feature type="transmembrane region" description="Helical" evidence="1">
    <location>
        <begin position="21"/>
        <end position="47"/>
    </location>
</feature>
<dbReference type="OrthoDB" id="3780973at2759"/>
<protein>
    <submittedName>
        <fullName evidence="2">Uncharacterized protein</fullName>
    </submittedName>
</protein>
<gene>
    <name evidence="2" type="ORF">FN846DRAFT_1023657</name>
</gene>
<dbReference type="InParanoid" id="A0A5J5ENC7"/>
<sequence>MSGSVNPNSTILHAKFVDVLVCIYIPVGVLGFYMWFTTLLMLIYSIVGAGKADDKEPSGKWWKNGLGIAWALLTATISVFELYQNGKNVQECSHVKGFHAIHGATHLYLVGAGFSASGGVLMALRGILVVRFGWVSRPMALTAAFLFGLAFLLQYIAGSVYFFCVIAAAHVWHLKEQFDNVKLGAVCCRGSWSSSGVVRWRRRGGTCVFGDGSLAVVLFLCDGKRHSGQDRGGSLGASYFDQMGGGGYSCIYGYCSVLPWAVGIPGRTVRYEKGRKAKKVYLGEPQNG</sequence>
<feature type="transmembrane region" description="Helical" evidence="1">
    <location>
        <begin position="107"/>
        <end position="128"/>
    </location>
</feature>
<comment type="caution">
    <text evidence="2">The sequence shown here is derived from an EMBL/GenBank/DDBJ whole genome shotgun (WGS) entry which is preliminary data.</text>
</comment>